<keyword evidence="6" id="KW-1185">Reference proteome</keyword>
<name>B9X9U4_PEDPL</name>
<dbReference type="Pfam" id="PF07992">
    <property type="entry name" value="Pyr_redox_2"/>
    <property type="match status" value="1"/>
</dbReference>
<comment type="caution">
    <text evidence="5">The sequence shown here is derived from an EMBL/GenBank/DDBJ whole genome shotgun (WGS) entry which is preliminary data.</text>
</comment>
<feature type="domain" description="FAD/NAD(P)-binding" evidence="4">
    <location>
        <begin position="17"/>
        <end position="153"/>
    </location>
</feature>
<dbReference type="PANTHER" id="PTHR48105">
    <property type="entry name" value="THIOREDOXIN REDUCTASE 1-RELATED-RELATED"/>
    <property type="match status" value="1"/>
</dbReference>
<keyword evidence="2" id="KW-0560">Oxidoreductase</keyword>
<protein>
    <submittedName>
        <fullName evidence="5">Thioredoxin reductase-like protein</fullName>
    </submittedName>
</protein>
<feature type="region of interest" description="Disordered" evidence="3">
    <location>
        <begin position="191"/>
        <end position="211"/>
    </location>
</feature>
<evidence type="ECO:0000256" key="2">
    <source>
        <dbReference type="ARBA" id="ARBA00023002"/>
    </source>
</evidence>
<evidence type="ECO:0000256" key="1">
    <source>
        <dbReference type="ARBA" id="ARBA00022630"/>
    </source>
</evidence>
<dbReference type="PRINTS" id="PR00469">
    <property type="entry name" value="PNDRDTASEII"/>
</dbReference>
<evidence type="ECO:0000259" key="4">
    <source>
        <dbReference type="Pfam" id="PF07992"/>
    </source>
</evidence>
<reference evidence="5 6" key="1">
    <citation type="journal article" date="2011" name="J. Bacteriol.">
        <title>Genome sequence of 'Pedosphaera parvula' Ellin514, an aerobic Verrucomicrobial isolate from pasture soil.</title>
        <authorList>
            <person name="Kant R."/>
            <person name="van Passel M.W."/>
            <person name="Sangwan P."/>
            <person name="Palva A."/>
            <person name="Lucas S."/>
            <person name="Copeland A."/>
            <person name="Lapidus A."/>
            <person name="Glavina Del Rio T."/>
            <person name="Dalin E."/>
            <person name="Tice H."/>
            <person name="Bruce D."/>
            <person name="Goodwin L."/>
            <person name="Pitluck S."/>
            <person name="Chertkov O."/>
            <person name="Larimer F.W."/>
            <person name="Land M.L."/>
            <person name="Hauser L."/>
            <person name="Brettin T.S."/>
            <person name="Detter J.C."/>
            <person name="Han S."/>
            <person name="de Vos W.M."/>
            <person name="Janssen P.H."/>
            <person name="Smidt H."/>
        </authorList>
    </citation>
    <scope>NUCLEOTIDE SEQUENCE [LARGE SCALE GENOMIC DNA]</scope>
    <source>
        <strain evidence="5 6">Ellin514</strain>
    </source>
</reference>
<keyword evidence="1" id="KW-0285">Flavoprotein</keyword>
<gene>
    <name evidence="5" type="ORF">Cflav_PD5880</name>
</gene>
<dbReference type="OrthoDB" id="9806179at2"/>
<accession>B9X9U4</accession>
<organism evidence="5 6">
    <name type="scientific">Pedosphaera parvula (strain Ellin514)</name>
    <dbReference type="NCBI Taxonomy" id="320771"/>
    <lineage>
        <taxon>Bacteria</taxon>
        <taxon>Pseudomonadati</taxon>
        <taxon>Verrucomicrobiota</taxon>
        <taxon>Pedosphaerae</taxon>
        <taxon>Pedosphaerales</taxon>
        <taxon>Pedosphaeraceae</taxon>
        <taxon>Pedosphaera</taxon>
    </lineage>
</organism>
<sequence length="227" mass="25253">MFFCKDCDGFRVRGKRIAIYGWADEAVEYALGMLFYSPSVAIVTNGKKTRWSEKHAKWIEEYKIPVFRQRIAQLGREGCQVRELSFDDGTRTEIEALFATRGDIYFNKLAKNLGAEVDEDGQIIVDLCLRTTIKGVYAAGCVTPANCQMIIAAGQGATAAQTINRDLFEESLATHALRKYRAVQLDDLQETGSPKDRRTLAEATPSSEEGLLGIGIEAETHRFDQSG</sequence>
<evidence type="ECO:0000256" key="3">
    <source>
        <dbReference type="SAM" id="MobiDB-lite"/>
    </source>
</evidence>
<evidence type="ECO:0000313" key="5">
    <source>
        <dbReference type="EMBL" id="EEF63245.1"/>
    </source>
</evidence>
<dbReference type="Gene3D" id="3.50.50.60">
    <property type="entry name" value="FAD/NAD(P)-binding domain"/>
    <property type="match status" value="2"/>
</dbReference>
<dbReference type="STRING" id="320771.Cflav_PD5880"/>
<dbReference type="InterPro" id="IPR050097">
    <property type="entry name" value="Ferredoxin-NADP_redctase_2"/>
</dbReference>
<dbReference type="RefSeq" id="WP_007412552.1">
    <property type="nucleotide sequence ID" value="NZ_ABOX02000001.1"/>
</dbReference>
<dbReference type="InterPro" id="IPR036188">
    <property type="entry name" value="FAD/NAD-bd_sf"/>
</dbReference>
<dbReference type="GO" id="GO:0016491">
    <property type="term" value="F:oxidoreductase activity"/>
    <property type="evidence" value="ECO:0007669"/>
    <property type="project" value="UniProtKB-KW"/>
</dbReference>
<proteinExistence type="predicted"/>
<dbReference type="AlphaFoldDB" id="B9X9U4"/>
<dbReference type="Proteomes" id="UP000003688">
    <property type="component" value="Unassembled WGS sequence"/>
</dbReference>
<evidence type="ECO:0000313" key="6">
    <source>
        <dbReference type="Proteomes" id="UP000003688"/>
    </source>
</evidence>
<dbReference type="InterPro" id="IPR023753">
    <property type="entry name" value="FAD/NAD-binding_dom"/>
</dbReference>
<dbReference type="EMBL" id="ABOX02000001">
    <property type="protein sequence ID" value="EEF63245.1"/>
    <property type="molecule type" value="Genomic_DNA"/>
</dbReference>
<dbReference type="SUPFAM" id="SSF51905">
    <property type="entry name" value="FAD/NAD(P)-binding domain"/>
    <property type="match status" value="1"/>
</dbReference>